<accession>A0A6A5TME8</accession>
<evidence type="ECO:0000313" key="5">
    <source>
        <dbReference type="Proteomes" id="UP000800035"/>
    </source>
</evidence>
<dbReference type="InterPro" id="IPR015158">
    <property type="entry name" value="Bud22_dom"/>
</dbReference>
<feature type="region of interest" description="Disordered" evidence="2">
    <location>
        <begin position="164"/>
        <end position="416"/>
    </location>
</feature>
<dbReference type="AlphaFoldDB" id="A0A6A5TME8"/>
<gene>
    <name evidence="4" type="ORF">CC80DRAFT_494973</name>
</gene>
<reference evidence="4" key="1">
    <citation type="journal article" date="2020" name="Stud. Mycol.">
        <title>101 Dothideomycetes genomes: a test case for predicting lifestyles and emergence of pathogens.</title>
        <authorList>
            <person name="Haridas S."/>
            <person name="Albert R."/>
            <person name="Binder M."/>
            <person name="Bloem J."/>
            <person name="Labutti K."/>
            <person name="Salamov A."/>
            <person name="Andreopoulos B."/>
            <person name="Baker S."/>
            <person name="Barry K."/>
            <person name="Bills G."/>
            <person name="Bluhm B."/>
            <person name="Cannon C."/>
            <person name="Castanera R."/>
            <person name="Culley D."/>
            <person name="Daum C."/>
            <person name="Ezra D."/>
            <person name="Gonzalez J."/>
            <person name="Henrissat B."/>
            <person name="Kuo A."/>
            <person name="Liang C."/>
            <person name="Lipzen A."/>
            <person name="Lutzoni F."/>
            <person name="Magnuson J."/>
            <person name="Mondo S."/>
            <person name="Nolan M."/>
            <person name="Ohm R."/>
            <person name="Pangilinan J."/>
            <person name="Park H.-J."/>
            <person name="Ramirez L."/>
            <person name="Alfaro M."/>
            <person name="Sun H."/>
            <person name="Tritt A."/>
            <person name="Yoshinaga Y."/>
            <person name="Zwiers L.-H."/>
            <person name="Turgeon B."/>
            <person name="Goodwin S."/>
            <person name="Spatafora J."/>
            <person name="Crous P."/>
            <person name="Grigoriev I."/>
        </authorList>
    </citation>
    <scope>NUCLEOTIDE SEQUENCE</scope>
    <source>
        <strain evidence="4">CBS 675.92</strain>
    </source>
</reference>
<dbReference type="GO" id="GO:0005634">
    <property type="term" value="C:nucleus"/>
    <property type="evidence" value="ECO:0007669"/>
    <property type="project" value="TreeGrafter"/>
</dbReference>
<protein>
    <submittedName>
        <fullName evidence="4">Bud-site selection protein</fullName>
    </submittedName>
</protein>
<feature type="domain" description="Bud22" evidence="3">
    <location>
        <begin position="36"/>
        <end position="453"/>
    </location>
</feature>
<dbReference type="GO" id="GO:0030686">
    <property type="term" value="C:90S preribosome"/>
    <property type="evidence" value="ECO:0007669"/>
    <property type="project" value="TreeGrafter"/>
</dbReference>
<dbReference type="PANTHER" id="PTHR23325">
    <property type="entry name" value="SERUM RESPONSE FACTOR-BINDING"/>
    <property type="match status" value="1"/>
</dbReference>
<evidence type="ECO:0000259" key="3">
    <source>
        <dbReference type="Pfam" id="PF09073"/>
    </source>
</evidence>
<sequence>MPKRKRDEPSISPDTAASLSLPLKRQKKLCAQRIAAAQKPLLSALRHAALLERQKFSRRKKGAKSSNDDKAALRLEAEYAKLKALDLAKVAEQHLRKIMGRVKSLRESDAIPESAKVVEKGEQDPALLNVQARLFKVDGVRMVVDEVVQDLKIIVGAGTPAVEAEKVQKSEHSGKNKKIKEDAKEEEVEHEVQGEVLDSDALAAFDMRIAAPSSADEDSDGSLSEGLRPPSVKDSESEEEKEEQQISDSEAGSDAIPFHKFESEEDASDSGALQDSDIDMDSGSDSDSASIPPPKAKRKAPPLEIPSHSSFLPALSQAAYYSGSESEASDLDADLAPRKNRRGQRARQKIWEKKFGDKAKHKQQEDRSKGWDAKKGAVDHDRRGGRGAKPRGFGPEKSGENAIPLGNKKVTTKRDDIGSLHPSWQAAKAAKEKKSAFKIAKEGQGAAKKIVFD</sequence>
<evidence type="ECO:0000313" key="4">
    <source>
        <dbReference type="EMBL" id="KAF1953120.1"/>
    </source>
</evidence>
<name>A0A6A5TME8_9PLEO</name>
<evidence type="ECO:0000256" key="2">
    <source>
        <dbReference type="SAM" id="MobiDB-lite"/>
    </source>
</evidence>
<dbReference type="PANTHER" id="PTHR23325:SF1">
    <property type="entry name" value="SERUM RESPONSE FACTOR-BINDING PROTEIN 1"/>
    <property type="match status" value="1"/>
</dbReference>
<dbReference type="OrthoDB" id="3364872at2759"/>
<feature type="compositionally biased region" description="Basic and acidic residues" evidence="2">
    <location>
        <begin position="164"/>
        <end position="183"/>
    </location>
</feature>
<keyword evidence="5" id="KW-1185">Reference proteome</keyword>
<dbReference type="InterPro" id="IPR037393">
    <property type="entry name" value="Bud22/SRFB1"/>
</dbReference>
<feature type="compositionally biased region" description="Low complexity" evidence="2">
    <location>
        <begin position="316"/>
        <end position="326"/>
    </location>
</feature>
<dbReference type="EMBL" id="ML977006">
    <property type="protein sequence ID" value="KAF1953120.1"/>
    <property type="molecule type" value="Genomic_DNA"/>
</dbReference>
<keyword evidence="1" id="KW-0175">Coiled coil</keyword>
<organism evidence="4 5">
    <name type="scientific">Byssothecium circinans</name>
    <dbReference type="NCBI Taxonomy" id="147558"/>
    <lineage>
        <taxon>Eukaryota</taxon>
        <taxon>Fungi</taxon>
        <taxon>Dikarya</taxon>
        <taxon>Ascomycota</taxon>
        <taxon>Pezizomycotina</taxon>
        <taxon>Dothideomycetes</taxon>
        <taxon>Pleosporomycetidae</taxon>
        <taxon>Pleosporales</taxon>
        <taxon>Massarineae</taxon>
        <taxon>Massarinaceae</taxon>
        <taxon>Byssothecium</taxon>
    </lineage>
</organism>
<dbReference type="Pfam" id="PF09073">
    <property type="entry name" value="BUD22"/>
    <property type="match status" value="1"/>
</dbReference>
<feature type="compositionally biased region" description="Basic and acidic residues" evidence="2">
    <location>
        <begin position="349"/>
        <end position="384"/>
    </location>
</feature>
<dbReference type="Proteomes" id="UP000800035">
    <property type="component" value="Unassembled WGS sequence"/>
</dbReference>
<feature type="compositionally biased region" description="Basic residues" evidence="2">
    <location>
        <begin position="338"/>
        <end position="348"/>
    </location>
</feature>
<dbReference type="GO" id="GO:0030490">
    <property type="term" value="P:maturation of SSU-rRNA"/>
    <property type="evidence" value="ECO:0007669"/>
    <property type="project" value="TreeGrafter"/>
</dbReference>
<evidence type="ECO:0000256" key="1">
    <source>
        <dbReference type="ARBA" id="ARBA00023054"/>
    </source>
</evidence>
<proteinExistence type="predicted"/>